<comment type="catalytic activity">
    <reaction evidence="7 8">
        <text>7,8-dihydroneopterin 3'-triphosphate + H2O = 6-carboxy-5,6,7,8-tetrahydropterin + triphosphate + acetaldehyde + 2 H(+)</text>
        <dbReference type="Rhea" id="RHEA:27966"/>
        <dbReference type="ChEBI" id="CHEBI:15343"/>
        <dbReference type="ChEBI" id="CHEBI:15377"/>
        <dbReference type="ChEBI" id="CHEBI:15378"/>
        <dbReference type="ChEBI" id="CHEBI:18036"/>
        <dbReference type="ChEBI" id="CHEBI:58462"/>
        <dbReference type="ChEBI" id="CHEBI:61032"/>
        <dbReference type="EC" id="4.1.2.50"/>
    </reaction>
</comment>
<evidence type="ECO:0000256" key="6">
    <source>
        <dbReference type="ARBA" id="ARBA00023239"/>
    </source>
</evidence>
<evidence type="ECO:0000256" key="8">
    <source>
        <dbReference type="PIRNR" id="PIRNR006113"/>
    </source>
</evidence>
<dbReference type="PANTHER" id="PTHR12589:SF7">
    <property type="entry name" value="6-PYRUVOYL TETRAHYDROBIOPTERIN SYNTHASE"/>
    <property type="match status" value="1"/>
</dbReference>
<dbReference type="Pfam" id="PF01242">
    <property type="entry name" value="PTPS"/>
    <property type="match status" value="1"/>
</dbReference>
<dbReference type="RefSeq" id="WP_343760895.1">
    <property type="nucleotide sequence ID" value="NZ_BAAACG010000008.1"/>
</dbReference>
<dbReference type="Proteomes" id="UP001501510">
    <property type="component" value="Unassembled WGS sequence"/>
</dbReference>
<dbReference type="SUPFAM" id="SSF55620">
    <property type="entry name" value="Tetrahydrobiopterin biosynthesis enzymes-like"/>
    <property type="match status" value="1"/>
</dbReference>
<protein>
    <recommendedName>
        <fullName evidence="3 8">6-carboxy-5,6,7,8-tetrahydropterin synthase</fullName>
        <ecNumber evidence="8">4.-.-.-</ecNumber>
    </recommendedName>
</protein>
<proteinExistence type="inferred from homology"/>
<reference evidence="9 10" key="1">
    <citation type="journal article" date="2019" name="Int. J. Syst. Evol. Microbiol.">
        <title>The Global Catalogue of Microorganisms (GCM) 10K type strain sequencing project: providing services to taxonomists for standard genome sequencing and annotation.</title>
        <authorList>
            <consortium name="The Broad Institute Genomics Platform"/>
            <consortium name="The Broad Institute Genome Sequencing Center for Infectious Disease"/>
            <person name="Wu L."/>
            <person name="Ma J."/>
        </authorList>
    </citation>
    <scope>NUCLEOTIDE SEQUENCE [LARGE SCALE GENOMIC DNA]</scope>
    <source>
        <strain evidence="9 10">JCM 1407</strain>
    </source>
</reference>
<accession>A0ABN1JH27</accession>
<comment type="similarity">
    <text evidence="2 8">Belongs to the PTPS family. QueD subfamily.</text>
</comment>
<gene>
    <name evidence="9" type="primary">queD_1</name>
    <name evidence="9" type="ORF">GCM10008906_17860</name>
</gene>
<evidence type="ECO:0000256" key="7">
    <source>
        <dbReference type="ARBA" id="ARBA00048807"/>
    </source>
</evidence>
<keyword evidence="4 8" id="KW-0479">Metal-binding</keyword>
<evidence type="ECO:0000256" key="1">
    <source>
        <dbReference type="ARBA" id="ARBA00005061"/>
    </source>
</evidence>
<dbReference type="PANTHER" id="PTHR12589">
    <property type="entry name" value="PYRUVOYL TETRAHYDROBIOPTERIN SYNTHASE"/>
    <property type="match status" value="1"/>
</dbReference>
<keyword evidence="8" id="KW-0671">Queuosine biosynthesis</keyword>
<name>A0ABN1JH27_9CLOT</name>
<comment type="pathway">
    <text evidence="1 8">Purine metabolism; 7-cyano-7-deazaguanine biosynthesis.</text>
</comment>
<organism evidence="9 10">
    <name type="scientific">Clostridium oceanicum</name>
    <dbReference type="NCBI Taxonomy" id="1543"/>
    <lineage>
        <taxon>Bacteria</taxon>
        <taxon>Bacillati</taxon>
        <taxon>Bacillota</taxon>
        <taxon>Clostridia</taxon>
        <taxon>Eubacteriales</taxon>
        <taxon>Clostridiaceae</taxon>
        <taxon>Clostridium</taxon>
    </lineage>
</organism>
<evidence type="ECO:0000256" key="4">
    <source>
        <dbReference type="ARBA" id="ARBA00022723"/>
    </source>
</evidence>
<dbReference type="EC" id="4.-.-.-" evidence="8"/>
<dbReference type="PIRSF" id="PIRSF006113">
    <property type="entry name" value="PTP_synth"/>
    <property type="match status" value="1"/>
</dbReference>
<evidence type="ECO:0000313" key="9">
    <source>
        <dbReference type="EMBL" id="GAA0739298.1"/>
    </source>
</evidence>
<evidence type="ECO:0000313" key="10">
    <source>
        <dbReference type="Proteomes" id="UP001501510"/>
    </source>
</evidence>
<comment type="caution">
    <text evidence="9">The sequence shown here is derived from an EMBL/GenBank/DDBJ whole genome shotgun (WGS) entry which is preliminary data.</text>
</comment>
<sequence length="118" mass="13940">MILIKEFEFDAAHNLINYHGKCENLHGHTYKLVVKLKGTRDKEDMIIDFIELKNIVKENVVNELDHHYINNIIKQPTAENIAVWIWNKLFDKLKRDNCKLCEIEVWETKTSGIVYQGD</sequence>
<keyword evidence="5 8" id="KW-0862">Zinc</keyword>
<keyword evidence="6 8" id="KW-0456">Lyase</keyword>
<dbReference type="InterPro" id="IPR007115">
    <property type="entry name" value="6-PTP_synth/QueD"/>
</dbReference>
<comment type="cofactor">
    <cofactor evidence="8">
        <name>Zn(2+)</name>
        <dbReference type="ChEBI" id="CHEBI:29105"/>
    </cofactor>
    <text evidence="8">Binds 1 zinc ion per subunit.</text>
</comment>
<dbReference type="NCBIfam" id="TIGR03367">
    <property type="entry name" value="queuosine_QueD"/>
    <property type="match status" value="1"/>
</dbReference>
<dbReference type="Gene3D" id="3.30.479.10">
    <property type="entry name" value="6-pyruvoyl tetrahydropterin synthase/QueD"/>
    <property type="match status" value="1"/>
</dbReference>
<dbReference type="InterPro" id="IPR038418">
    <property type="entry name" value="6-PTP_synth/QueD_sf"/>
</dbReference>
<keyword evidence="10" id="KW-1185">Reference proteome</keyword>
<evidence type="ECO:0000256" key="3">
    <source>
        <dbReference type="ARBA" id="ARBA00018141"/>
    </source>
</evidence>
<dbReference type="EMBL" id="BAAACG010000008">
    <property type="protein sequence ID" value="GAA0739298.1"/>
    <property type="molecule type" value="Genomic_DNA"/>
</dbReference>
<evidence type="ECO:0000256" key="2">
    <source>
        <dbReference type="ARBA" id="ARBA00008900"/>
    </source>
</evidence>
<evidence type="ECO:0000256" key="5">
    <source>
        <dbReference type="ARBA" id="ARBA00022833"/>
    </source>
</evidence>